<dbReference type="Pfam" id="PF20944">
    <property type="entry name" value="StcE_b-sandwich"/>
    <property type="match status" value="7"/>
</dbReference>
<feature type="compositionally biased region" description="Basic and acidic residues" evidence="1">
    <location>
        <begin position="245"/>
        <end position="261"/>
    </location>
</feature>
<feature type="domain" description="Metalloprotease StcE beta-sandwich" evidence="2">
    <location>
        <begin position="553"/>
        <end position="618"/>
    </location>
</feature>
<dbReference type="Gene3D" id="2.60.120.1230">
    <property type="match status" value="7"/>
</dbReference>
<dbReference type="Proteomes" id="UP000069914">
    <property type="component" value="Chromosome"/>
</dbReference>
<dbReference type="RefSeq" id="WP_048617246.1">
    <property type="nucleotide sequence ID" value="NZ_CABMLM010000016.1"/>
</dbReference>
<feature type="compositionally biased region" description="Polar residues" evidence="1">
    <location>
        <begin position="193"/>
        <end position="212"/>
    </location>
</feature>
<feature type="region of interest" description="Disordered" evidence="1">
    <location>
        <begin position="471"/>
        <end position="493"/>
    </location>
</feature>
<dbReference type="InterPro" id="IPR024079">
    <property type="entry name" value="MetalloPept_cat_dom_sf"/>
</dbReference>
<organism evidence="3 4">
    <name type="scientific">Yersinia aleksiciae</name>
    <dbReference type="NCBI Taxonomy" id="263819"/>
    <lineage>
        <taxon>Bacteria</taxon>
        <taxon>Pseudomonadati</taxon>
        <taxon>Pseudomonadota</taxon>
        <taxon>Gammaproteobacteria</taxon>
        <taxon>Enterobacterales</taxon>
        <taxon>Yersiniaceae</taxon>
        <taxon>Yersinia</taxon>
    </lineage>
</organism>
<dbReference type="EMBL" id="CP011975">
    <property type="protein sequence ID" value="AKP32888.1"/>
    <property type="molecule type" value="Genomic_DNA"/>
</dbReference>
<feature type="domain" description="Metalloprotease StcE beta-sandwich" evidence="2">
    <location>
        <begin position="377"/>
        <end position="441"/>
    </location>
</feature>
<feature type="domain" description="Metalloprotease StcE beta-sandwich" evidence="2">
    <location>
        <begin position="26"/>
        <end position="89"/>
    </location>
</feature>
<reference evidence="3 4" key="1">
    <citation type="journal article" date="2015" name="Genome Announc.">
        <title>De Novo Genome Sequence of Yersinia aleksiciae Y159T.</title>
        <authorList>
            <person name="Sprague L.D."/>
            <person name="Neubauer H."/>
        </authorList>
    </citation>
    <scope>NUCLEOTIDE SEQUENCE [LARGE SCALE GENOMIC DNA]</scope>
    <source>
        <strain evidence="3 4">159</strain>
    </source>
</reference>
<proteinExistence type="predicted"/>
<dbReference type="InterPro" id="IPR048990">
    <property type="entry name" value="StcE_b-sandwich"/>
</dbReference>
<keyword evidence="4" id="KW-1185">Reference proteome</keyword>
<feature type="region of interest" description="Disordered" evidence="1">
    <location>
        <begin position="193"/>
        <end position="261"/>
    </location>
</feature>
<feature type="domain" description="Metalloprotease StcE beta-sandwich" evidence="2">
    <location>
        <begin position="735"/>
        <end position="806"/>
    </location>
</feature>
<evidence type="ECO:0000259" key="2">
    <source>
        <dbReference type="Pfam" id="PF20944"/>
    </source>
</evidence>
<feature type="domain" description="Metalloprotease StcE beta-sandwich" evidence="2">
    <location>
        <begin position="113"/>
        <end position="186"/>
    </location>
</feature>
<dbReference type="SUPFAM" id="SSF55486">
    <property type="entry name" value="Metalloproteases ('zincins'), catalytic domain"/>
    <property type="match status" value="1"/>
</dbReference>
<feature type="domain" description="Metalloprotease StcE beta-sandwich" evidence="2">
    <location>
        <begin position="642"/>
        <end position="714"/>
    </location>
</feature>
<evidence type="ECO:0000256" key="1">
    <source>
        <dbReference type="SAM" id="MobiDB-lite"/>
    </source>
</evidence>
<accession>A0ABN4H4V1</accession>
<feature type="domain" description="Metalloprotease StcE beta-sandwich" evidence="2">
    <location>
        <begin position="832"/>
        <end position="897"/>
    </location>
</feature>
<dbReference type="Gene3D" id="3.40.390.10">
    <property type="entry name" value="Collagenase (Catalytic Domain)"/>
    <property type="match status" value="1"/>
</dbReference>
<protein>
    <recommendedName>
        <fullName evidence="2">Metalloprotease StcE beta-sandwich domain-containing protein</fullName>
    </recommendedName>
</protein>
<evidence type="ECO:0000313" key="3">
    <source>
        <dbReference type="EMBL" id="AKP32888.1"/>
    </source>
</evidence>
<gene>
    <name evidence="3" type="ORF">ACZ76_04675</name>
</gene>
<evidence type="ECO:0000313" key="4">
    <source>
        <dbReference type="Proteomes" id="UP000069914"/>
    </source>
</evidence>
<name>A0ABN4H4V1_YERAE</name>
<sequence length="1094" mass="121495">MSNSFFFTTPNQLGGGVLPSRYNEIVFELSDGNWVNDIVLPEQPADKSRVVIRSSATWDAKLQGSFGLLDIKAGNQYELEYDADIQDWSIKIISINYLTPNSVGNIIPDNPQRLTYYSMNNCNYVAEVTLPATAEDGAVIIISSTACEESQLSGSNILYGGSKTIKPGEQSVYRYQSINNASGWIIDSVSIEPQDNMGNEMPSSMGNISVTDNSDETSDSTANVSDKDDSNEIPDSQVHISSLDDSSKEEEVVSHEQSQSRKTELIPKTLFMRPDPLDRVVLPSGYNKIVIDFSNDNWANELELPKDPADKSIVAIRYSGRRTFHLRLLSMFLQFQPNNEYFFEYHADIRKWKVSGESVAYLTPSITGSTIPDNPKNLTYFMIDNDNWVYEVTLPAKSVTGAIIIITSTADSDSKISDSNIGYSDIKTIKPGVQYICRYETTCKVSGWWITSIPVEPQDNMGNEIPSSMGYISVTDNSDETSDSTANVSDKDDSNEISDFQVHISSLDDNSKEEEVVSHGQSQSRKTQIIPKTLSTTPIKLGNGVLPSGYDEIVFELSDGNWTKDIILPLQPADKSIVVIKSSATFVADLHLPFTSLKITADSEYTFQYHADLQQWDIEGTGVNILTPNSVGNTLSESTQRITYYLMKNDDWVPEITLPSTGKDGTLIIIRSMAASDSKISAEHLLYDSTTTIKSGDQYVFKYLEKFNRWVLESAPIRQIEAGDIQDEIPYPTSQTTLVTITDNSWRETIKLPEKAADRDKITLKSSTDTVTYINADNVNEPGVMKLQKGEQYDFFYIAENGKWQLVQSPDTLYQAQDITDGKVPELRTPRTIINAANGNYQPELRLPTAQQPGSRVIITSSAEWDISVVADETNEKVFNGETVVFKVDGKGLWFRETVTIDLLLLYSDKAADRLGKEVMEARLTEGLALTNKALENSGANFRYRAVDIRQVAAKAHWRELGHPLNELREDLEVQGWRNTLKADGIYYEGTEDGCGLAWLGPSEKNMVGTGSTNCGTTVMRHELGHNMGIYHGGESESYNQGYGLLSTIMAGNDSHYYSTPNRYSADYGIAIGTAKNNGVRMMNEISAGVAAYR</sequence>
<dbReference type="GeneID" id="61903796"/>